<evidence type="ECO:0000313" key="4">
    <source>
        <dbReference type="EMBL" id="MDR5898891.1"/>
    </source>
</evidence>
<evidence type="ECO:0000313" key="5">
    <source>
        <dbReference type="Proteomes" id="UP001254564"/>
    </source>
</evidence>
<sequence length="193" mass="20601">MNIQPHGPNALRSANTLKALPAVSLFTLGCVAIMFSASTMADDNTTDTSPGNESAYAHINKSEESLLNDDVKLSKNSGNVALISQIGDGNRNIINQNRITKGSANFASIDQDGNSNNATINQEGSQNTGLIYQEGNRLEANITQTGDQFESQVYQYGFEAKVNISQSGSGYRSINVEQQSYSGNASPVTIDTN</sequence>
<evidence type="ECO:0000256" key="1">
    <source>
        <dbReference type="ARBA" id="ARBA00009766"/>
    </source>
</evidence>
<dbReference type="Proteomes" id="UP001254564">
    <property type="component" value="Unassembled WGS sequence"/>
</dbReference>
<evidence type="ECO:0000256" key="2">
    <source>
        <dbReference type="ARBA" id="ARBA00022729"/>
    </source>
</evidence>
<protein>
    <recommendedName>
        <fullName evidence="6">Curlin associated repeat-containing protein</fullName>
    </recommendedName>
</protein>
<organism evidence="4 5">
    <name type="scientific">Vreelandella vilamensis</name>
    <dbReference type="NCBI Taxonomy" id="531309"/>
    <lineage>
        <taxon>Bacteria</taxon>
        <taxon>Pseudomonadati</taxon>
        <taxon>Pseudomonadota</taxon>
        <taxon>Gammaproteobacteria</taxon>
        <taxon>Oceanospirillales</taxon>
        <taxon>Halomonadaceae</taxon>
        <taxon>Vreelandella</taxon>
    </lineage>
</organism>
<comment type="similarity">
    <text evidence="1">Belongs to the CsgA/CsgB family.</text>
</comment>
<evidence type="ECO:0008006" key="6">
    <source>
        <dbReference type="Google" id="ProtNLM"/>
    </source>
</evidence>
<feature type="signal peptide" evidence="3">
    <location>
        <begin position="1"/>
        <end position="41"/>
    </location>
</feature>
<reference evidence="4 5" key="1">
    <citation type="submission" date="2023-04" db="EMBL/GenBank/DDBJ databases">
        <title>A long-awaited taxogenomic arrangement of the family Halomonadaceae.</title>
        <authorList>
            <person name="De La Haba R."/>
            <person name="Chuvochina M."/>
            <person name="Wittouck S."/>
            <person name="Arahal D.R."/>
            <person name="Sanchez-Porro C."/>
            <person name="Hugenholtz P."/>
            <person name="Ventosa A."/>
        </authorList>
    </citation>
    <scope>NUCLEOTIDE SEQUENCE [LARGE SCALE GENOMIC DNA]</scope>
    <source>
        <strain evidence="4 5">DSM 21020</strain>
    </source>
</reference>
<keyword evidence="5" id="KW-1185">Reference proteome</keyword>
<gene>
    <name evidence="4" type="ORF">QC823_07800</name>
</gene>
<accession>A0ABU1H3L0</accession>
<evidence type="ECO:0000256" key="3">
    <source>
        <dbReference type="SAM" id="SignalP"/>
    </source>
</evidence>
<name>A0ABU1H3L0_9GAMM</name>
<dbReference type="Pfam" id="PF07012">
    <property type="entry name" value="Curlin_rpt"/>
    <property type="match status" value="1"/>
</dbReference>
<comment type="caution">
    <text evidence="4">The sequence shown here is derived from an EMBL/GenBank/DDBJ whole genome shotgun (WGS) entry which is preliminary data.</text>
</comment>
<proteinExistence type="inferred from homology"/>
<dbReference type="InterPro" id="IPR009742">
    <property type="entry name" value="Curlin_rpt"/>
</dbReference>
<dbReference type="EMBL" id="JARWAN010000010">
    <property type="protein sequence ID" value="MDR5898891.1"/>
    <property type="molecule type" value="Genomic_DNA"/>
</dbReference>
<keyword evidence="2 3" id="KW-0732">Signal</keyword>
<feature type="chain" id="PRO_5045685042" description="Curlin associated repeat-containing protein" evidence="3">
    <location>
        <begin position="42"/>
        <end position="193"/>
    </location>
</feature>
<dbReference type="RefSeq" id="WP_309655804.1">
    <property type="nucleotide sequence ID" value="NZ_JARWAN010000010.1"/>
</dbReference>